<evidence type="ECO:0000259" key="1">
    <source>
        <dbReference type="PROSITE" id="PS50018"/>
    </source>
</evidence>
<dbReference type="RefSeq" id="XP_029228164.1">
    <property type="nucleotide sequence ID" value="XM_029371722.1"/>
</dbReference>
<organism evidence="2 3">
    <name type="scientific">Trypanosoma conorhini</name>
    <dbReference type="NCBI Taxonomy" id="83891"/>
    <lineage>
        <taxon>Eukaryota</taxon>
        <taxon>Discoba</taxon>
        <taxon>Euglenozoa</taxon>
        <taxon>Kinetoplastea</taxon>
        <taxon>Metakinetoplastina</taxon>
        <taxon>Trypanosomatida</taxon>
        <taxon>Trypanosomatidae</taxon>
        <taxon>Trypanosoma</taxon>
    </lineage>
</organism>
<dbReference type="Pfam" id="PF00616">
    <property type="entry name" value="RasGAP"/>
    <property type="match status" value="1"/>
</dbReference>
<gene>
    <name evidence="2" type="ORF">Tco025E_04817</name>
</gene>
<dbReference type="OrthoDB" id="241661at2759"/>
<dbReference type="InterPro" id="IPR001936">
    <property type="entry name" value="RasGAP_dom"/>
</dbReference>
<dbReference type="InterPro" id="IPR008936">
    <property type="entry name" value="Rho_GTPase_activation_prot"/>
</dbReference>
<comment type="caution">
    <text evidence="2">The sequence shown here is derived from an EMBL/GenBank/DDBJ whole genome shotgun (WGS) entry which is preliminary data.</text>
</comment>
<accession>A0A422PIG2</accession>
<dbReference type="PROSITE" id="PS50018">
    <property type="entry name" value="RAS_GTPASE_ACTIV_2"/>
    <property type="match status" value="1"/>
</dbReference>
<name>A0A422PIG2_9TRYP</name>
<dbReference type="EMBL" id="MKKU01000260">
    <property type="protein sequence ID" value="RNF17486.1"/>
    <property type="molecule type" value="Genomic_DNA"/>
</dbReference>
<keyword evidence="3" id="KW-1185">Reference proteome</keyword>
<dbReference type="Proteomes" id="UP000284403">
    <property type="component" value="Unassembled WGS sequence"/>
</dbReference>
<protein>
    <recommendedName>
        <fullName evidence="1">Ras-GAP domain-containing protein</fullName>
    </recommendedName>
</protein>
<proteinExistence type="predicted"/>
<evidence type="ECO:0000313" key="3">
    <source>
        <dbReference type="Proteomes" id="UP000284403"/>
    </source>
</evidence>
<dbReference type="AlphaFoldDB" id="A0A422PIG2"/>
<feature type="domain" description="Ras-GAP" evidence="1">
    <location>
        <begin position="41"/>
        <end position="332"/>
    </location>
</feature>
<reference evidence="2 3" key="1">
    <citation type="journal article" date="2018" name="BMC Genomics">
        <title>Genomic comparison of Trypanosoma conorhini and Trypanosoma rangeli to Trypanosoma cruzi strains of high and low virulence.</title>
        <authorList>
            <person name="Bradwell K.R."/>
            <person name="Koparde V.N."/>
            <person name="Matveyev A.V."/>
            <person name="Serrano M.G."/>
            <person name="Alves J.M."/>
            <person name="Parikh H."/>
            <person name="Huang B."/>
            <person name="Lee V."/>
            <person name="Espinosa-Alvarez O."/>
            <person name="Ortiz P.A."/>
            <person name="Costa-Martins A.G."/>
            <person name="Teixeira M.M."/>
            <person name="Buck G.A."/>
        </authorList>
    </citation>
    <scope>NUCLEOTIDE SEQUENCE [LARGE SCALE GENOMIC DNA]</scope>
    <source>
        <strain evidence="2 3">025E</strain>
    </source>
</reference>
<dbReference type="SUPFAM" id="SSF48350">
    <property type="entry name" value="GTPase activation domain, GAP"/>
    <property type="match status" value="1"/>
</dbReference>
<dbReference type="GeneID" id="40318428"/>
<evidence type="ECO:0000313" key="2">
    <source>
        <dbReference type="EMBL" id="RNF17486.1"/>
    </source>
</evidence>
<sequence>MSLITPPVLSSSEAAIYRNGDSGFVLKTASGVSSTSPCEDDWRDFTDMLRTLAHDKVLLLSILHGVPAEEQDTLAELLEHVLWVASEVAPVEASQILSTLLLLEFYHASQKRNDVHTFMRGNGVVPKVFEGLLARVVSSEGGIEGQLLRCCSILHADGAAPAVAEGDVSLSEADTDTVRSGEVVSSRCLLEGLDYFNGSTTLLSGVDKGIARHQDSYVSTIGGMSCRILNVVYASVSQWPWSLRESLRCLLNTVGAASQDHVQPGHRGCSLETLTILQQNMMATIVVLRAVVPTLINIVSRLLPEESCFDTHYTLVQKRCTMLAKLAQKAAHGLLFSGPHETEMAAFNNELPALTQRWAEVFLYLCHKTDPPSPRHDGDLVASEAEAGLRFCEFLDHYFVRLLHWVMQHKPIMEPIYWSRLLCLTRYAQRRLGRVGHFASVPLPSSVTFPVVGEGSVFSRMLRPVLGFLSRVGRSRHPSGAQTASRNAVSSPAEVIFDELVAYALGMIDDPGATGVHACFCGIFGLACDGTVGIFIYWDLLRLYLEEYQARKGVELQRRCPRFCGHWKDSVLQFGDSLAYLFVFISLALSSKDNKGFRLFVLAAKPSMCCSWLGDALRLLPTRYARQCAHVLLLNPADVHLLHTHRVRHFFELTVCRRARDLLRTLEELRLHLPLRCMEYHTLLVTEAGESDQTFRLLFPPPPCVEPNGVGQNGFVTSAASVLHASLEAHLWPLSLMWDVFTLIQSAIAPPEVLSLSAMTSGVENGAGMRPLPKLPKYSLSLWRMHAVKFFFNFEGDLLLHLEIEPKWLRETSSPGHDTAQPPLRASQQKEDRYCCSWFSLSHAGETEEEMSESCLLRVLFLASRRCCAGGGLQLTDRSSEVGLWPSIVPSLRHTTLESLWRLLLYSLWNTFALVRHVSPARCPVTRVTQAVRAYLGRSPQPAPIADNLHLFDDDTALLNMAATALLAAPAAECGILQLLVEICAFIRKIDLAELDSAAVKHDGAKAAWGNVMTDGVIRIVFRKEELDDAELLGAHLIATQGAALLLSACVSPPTGGVFT</sequence>